<sequence length="390" mass="42394">MVQFQCHFRSSSKLDCAILTAAACLSLYLYVGPALKDRPRPPRTIRAKARDAARRLPASLAAQPYPPDVFPGARDVETEYGTIKVFEWGPEEGEKVLLMHGIGTPCVALGDMAKEFVTRGCRVMLFDFFGRGYSDAPLDVPYDDRLYTTQILLVLASSPLPWTGSSAFHLLGYSLGGALAASFAAYHPHLLRSLTLICPGGLVRASHVGWKSRLLYAEGVLPGWLATALARRRLEPRRGASADVPEGEVADVDFDEVPVSAERPDVKVGDVVKWQLGGNEGFVGAYMSTIRNAPIYGQHDGVWKRLGEQLSKRRGQGDDVPSGLESGRICLILAGRDPIVVKDEWIEDSKAVLGEDGVEVHVVSGGHEIAISKGKEVADVAMRAWNTKKS</sequence>
<dbReference type="SUPFAM" id="SSF53474">
    <property type="entry name" value="alpha/beta-Hydrolases"/>
    <property type="match status" value="1"/>
</dbReference>
<dbReference type="Gene3D" id="3.40.50.1820">
    <property type="entry name" value="alpha/beta hydrolase"/>
    <property type="match status" value="1"/>
</dbReference>
<dbReference type="InterPro" id="IPR050266">
    <property type="entry name" value="AB_hydrolase_sf"/>
</dbReference>
<dbReference type="OrthoDB" id="408373at2759"/>
<dbReference type="PANTHER" id="PTHR43798:SF33">
    <property type="entry name" value="HYDROLASE, PUTATIVE (AFU_ORTHOLOGUE AFUA_2G14860)-RELATED"/>
    <property type="match status" value="1"/>
</dbReference>
<dbReference type="Pfam" id="PF00561">
    <property type="entry name" value="Abhydrolase_1"/>
    <property type="match status" value="1"/>
</dbReference>
<organism evidence="2 3">
    <name type="scientific">Tolypocladium paradoxum</name>
    <dbReference type="NCBI Taxonomy" id="94208"/>
    <lineage>
        <taxon>Eukaryota</taxon>
        <taxon>Fungi</taxon>
        <taxon>Dikarya</taxon>
        <taxon>Ascomycota</taxon>
        <taxon>Pezizomycotina</taxon>
        <taxon>Sordariomycetes</taxon>
        <taxon>Hypocreomycetidae</taxon>
        <taxon>Hypocreales</taxon>
        <taxon>Ophiocordycipitaceae</taxon>
        <taxon>Tolypocladium</taxon>
    </lineage>
</organism>
<evidence type="ECO:0000259" key="1">
    <source>
        <dbReference type="Pfam" id="PF00561"/>
    </source>
</evidence>
<feature type="domain" description="AB hydrolase-1" evidence="1">
    <location>
        <begin position="96"/>
        <end position="229"/>
    </location>
</feature>
<protein>
    <recommendedName>
        <fullName evidence="1">AB hydrolase-1 domain-containing protein</fullName>
    </recommendedName>
</protein>
<dbReference type="PRINTS" id="PR00111">
    <property type="entry name" value="ABHYDROLASE"/>
</dbReference>
<dbReference type="InterPro" id="IPR029058">
    <property type="entry name" value="AB_hydrolase_fold"/>
</dbReference>
<reference evidence="2 3" key="1">
    <citation type="submission" date="2018-01" db="EMBL/GenBank/DDBJ databases">
        <title>Harnessing the power of phylogenomics to disentangle the directionality and signatures of interkingdom host jumping in the parasitic fungal genus Tolypocladium.</title>
        <authorList>
            <person name="Quandt C.A."/>
            <person name="Patterson W."/>
            <person name="Spatafora J.W."/>
        </authorList>
    </citation>
    <scope>NUCLEOTIDE SEQUENCE [LARGE SCALE GENOMIC DNA]</scope>
    <source>
        <strain evidence="2 3">NRBC 100945</strain>
    </source>
</reference>
<gene>
    <name evidence="2" type="ORF">TPAR_04101</name>
</gene>
<dbReference type="InterPro" id="IPR000073">
    <property type="entry name" value="AB_hydrolase_1"/>
</dbReference>
<dbReference type="STRING" id="94208.A0A2S4KZT2"/>
<dbReference type="AlphaFoldDB" id="A0A2S4KZT2"/>
<proteinExistence type="predicted"/>
<evidence type="ECO:0000313" key="3">
    <source>
        <dbReference type="Proteomes" id="UP000237481"/>
    </source>
</evidence>
<accession>A0A2S4KZT2</accession>
<dbReference type="GO" id="GO:0016020">
    <property type="term" value="C:membrane"/>
    <property type="evidence" value="ECO:0007669"/>
    <property type="project" value="TreeGrafter"/>
</dbReference>
<comment type="caution">
    <text evidence="2">The sequence shown here is derived from an EMBL/GenBank/DDBJ whole genome shotgun (WGS) entry which is preliminary data.</text>
</comment>
<dbReference type="Proteomes" id="UP000237481">
    <property type="component" value="Unassembled WGS sequence"/>
</dbReference>
<evidence type="ECO:0000313" key="2">
    <source>
        <dbReference type="EMBL" id="POR35702.1"/>
    </source>
</evidence>
<keyword evidence="3" id="KW-1185">Reference proteome</keyword>
<dbReference type="PANTHER" id="PTHR43798">
    <property type="entry name" value="MONOACYLGLYCEROL LIPASE"/>
    <property type="match status" value="1"/>
</dbReference>
<name>A0A2S4KZT2_9HYPO</name>
<dbReference type="EMBL" id="PKSG01000419">
    <property type="protein sequence ID" value="POR35702.1"/>
    <property type="molecule type" value="Genomic_DNA"/>
</dbReference>